<feature type="transmembrane region" description="Helical" evidence="9">
    <location>
        <begin position="52"/>
        <end position="76"/>
    </location>
</feature>
<dbReference type="GO" id="GO:0043410">
    <property type="term" value="P:positive regulation of MAPK cascade"/>
    <property type="evidence" value="ECO:0007669"/>
    <property type="project" value="TreeGrafter"/>
</dbReference>
<proteinExistence type="evidence at transcript level"/>
<keyword evidence="3 9" id="KW-0812">Transmembrane</keyword>
<evidence type="ECO:0000256" key="1">
    <source>
        <dbReference type="ARBA" id="ARBA00004651"/>
    </source>
</evidence>
<dbReference type="PANTHER" id="PTHR24248:SF66">
    <property type="entry name" value="OCTOPAMINE RECEPTOR BETA-3R"/>
    <property type="match status" value="1"/>
</dbReference>
<name>A0A5J6RRE6_HALDH</name>
<dbReference type="AlphaFoldDB" id="A0A5J6RRE6"/>
<feature type="transmembrane region" description="Helical" evidence="9">
    <location>
        <begin position="88"/>
        <end position="106"/>
    </location>
</feature>
<dbReference type="PRINTS" id="PR01102">
    <property type="entry name" value="5HT6RECEPTR"/>
</dbReference>
<evidence type="ECO:0000256" key="4">
    <source>
        <dbReference type="ARBA" id="ARBA00022989"/>
    </source>
</evidence>
<feature type="transmembrane region" description="Helical" evidence="9">
    <location>
        <begin position="168"/>
        <end position="187"/>
    </location>
</feature>
<dbReference type="SUPFAM" id="SSF81321">
    <property type="entry name" value="Family A G protein-coupled receptor-like"/>
    <property type="match status" value="1"/>
</dbReference>
<feature type="transmembrane region" description="Helical" evidence="9">
    <location>
        <begin position="219"/>
        <end position="240"/>
    </location>
</feature>
<dbReference type="GO" id="GO:0004930">
    <property type="term" value="F:G protein-coupled receptor activity"/>
    <property type="evidence" value="ECO:0007669"/>
    <property type="project" value="UniProtKB-KW"/>
</dbReference>
<evidence type="ECO:0000256" key="2">
    <source>
        <dbReference type="ARBA" id="ARBA00022475"/>
    </source>
</evidence>
<keyword evidence="6 9" id="KW-0472">Membrane</keyword>
<feature type="transmembrane region" description="Helical" evidence="9">
    <location>
        <begin position="319"/>
        <end position="338"/>
    </location>
</feature>
<dbReference type="InterPro" id="IPR017452">
    <property type="entry name" value="GPCR_Rhodpsn_7TM"/>
</dbReference>
<feature type="transmembrane region" description="Helical" evidence="9">
    <location>
        <begin position="281"/>
        <end position="299"/>
    </location>
</feature>
<keyword evidence="2" id="KW-1003">Cell membrane</keyword>
<evidence type="ECO:0000256" key="5">
    <source>
        <dbReference type="ARBA" id="ARBA00023040"/>
    </source>
</evidence>
<accession>A0A5J6RRE6</accession>
<dbReference type="Gene3D" id="1.20.1070.10">
    <property type="entry name" value="Rhodopsin 7-helix transmembrane proteins"/>
    <property type="match status" value="1"/>
</dbReference>
<keyword evidence="4 9" id="KW-1133">Transmembrane helix</keyword>
<keyword evidence="7 11" id="KW-0675">Receptor</keyword>
<evidence type="ECO:0000259" key="10">
    <source>
        <dbReference type="PROSITE" id="PS50262"/>
    </source>
</evidence>
<dbReference type="PRINTS" id="PR00237">
    <property type="entry name" value="GPCRRHODOPSN"/>
</dbReference>
<reference evidence="11" key="1">
    <citation type="journal article" date="2019" name="Gen. Comp. Endocrinol.">
        <title>Molecular characterization, expression analysis, and functional properties of multiple 5-hydroxytryptamine receptors in Pacific abalone (Haliotis discus hannai).</title>
        <authorList>
            <person name="Kim K.S."/>
            <person name="Kim M.A."/>
            <person name="Sohn Y.C."/>
        </authorList>
    </citation>
    <scope>NUCLEOTIDE SEQUENCE</scope>
</reference>
<protein>
    <submittedName>
        <fullName evidence="11">5-hydroxytryptamine receptor 6-like protein</fullName>
    </submittedName>
</protein>
<evidence type="ECO:0000256" key="8">
    <source>
        <dbReference type="ARBA" id="ARBA00023224"/>
    </source>
</evidence>
<evidence type="ECO:0000256" key="3">
    <source>
        <dbReference type="ARBA" id="ARBA00022692"/>
    </source>
</evidence>
<dbReference type="InterPro" id="IPR000276">
    <property type="entry name" value="GPCR_Rhodpsn"/>
</dbReference>
<evidence type="ECO:0000256" key="9">
    <source>
        <dbReference type="SAM" id="Phobius"/>
    </source>
</evidence>
<dbReference type="EMBL" id="MK370925">
    <property type="protein sequence ID" value="QEZ90775.1"/>
    <property type="molecule type" value="mRNA"/>
</dbReference>
<evidence type="ECO:0000256" key="7">
    <source>
        <dbReference type="ARBA" id="ARBA00023170"/>
    </source>
</evidence>
<comment type="subcellular location">
    <subcellularLocation>
        <location evidence="1">Cell membrane</location>
        <topology evidence="1">Multi-pass membrane protein</topology>
    </subcellularLocation>
</comment>
<evidence type="ECO:0000313" key="11">
    <source>
        <dbReference type="EMBL" id="QEZ90775.1"/>
    </source>
</evidence>
<evidence type="ECO:0000256" key="6">
    <source>
        <dbReference type="ARBA" id="ARBA00023136"/>
    </source>
</evidence>
<keyword evidence="5" id="KW-0297">G-protein coupled receptor</keyword>
<sequence length="370" mass="40634">MNFSSLGSSEGLTSRFSDTVLSAQTNATPLVAGGVGPVVHDVATESITVGRILTGVTLFCIILLTIAGNVLVFVAVSSNKKLRTVSNFFIVSLSFADILVATMVMVPATMNEIFQKWILGNGFCSIWASFDVMLCSAPILNVCLISLDRYPAIMTPLRYNALMTHSRALLLLSSAWTIAICTSFVPIQNGWHNPDLPSLENLTIFSAEPQCIFIVSLPYALTASTVTILLPIIIAFVLYYRVSKEAKRQAFFVGTLIAPSHVLLGKDVSNKSLREPFTRKATVTLGVIVGAYVVTWAPFLVCNITDAFCRCIPPKVFTGFVWLGYCNSLINPIIYPLFMRDFRKVYIKLLQGCCPRLSFLKKASKATMRR</sequence>
<dbReference type="PANTHER" id="PTHR24248">
    <property type="entry name" value="ADRENERGIC RECEPTOR-RELATED G-PROTEIN COUPLED RECEPTOR"/>
    <property type="match status" value="1"/>
</dbReference>
<dbReference type="SMART" id="SM01381">
    <property type="entry name" value="7TM_GPCR_Srsx"/>
    <property type="match status" value="1"/>
</dbReference>
<dbReference type="GO" id="GO:0005886">
    <property type="term" value="C:plasma membrane"/>
    <property type="evidence" value="ECO:0007669"/>
    <property type="project" value="UniProtKB-SubCell"/>
</dbReference>
<feature type="transmembrane region" description="Helical" evidence="9">
    <location>
        <begin position="126"/>
        <end position="147"/>
    </location>
</feature>
<dbReference type="GO" id="GO:0071880">
    <property type="term" value="P:adenylate cyclase-activating adrenergic receptor signaling pathway"/>
    <property type="evidence" value="ECO:0007669"/>
    <property type="project" value="TreeGrafter"/>
</dbReference>
<organism evidence="11">
    <name type="scientific">Haliotis discus hannai</name>
    <name type="common">Japanese abalone</name>
    <dbReference type="NCBI Taxonomy" id="42344"/>
    <lineage>
        <taxon>Eukaryota</taxon>
        <taxon>Metazoa</taxon>
        <taxon>Spiralia</taxon>
        <taxon>Lophotrochozoa</taxon>
        <taxon>Mollusca</taxon>
        <taxon>Gastropoda</taxon>
        <taxon>Vetigastropoda</taxon>
        <taxon>Lepetellida</taxon>
        <taxon>Haliotoidea</taxon>
        <taxon>Haliotidae</taxon>
        <taxon>Haliotis</taxon>
    </lineage>
</organism>
<feature type="domain" description="G-protein coupled receptors family 1 profile" evidence="10">
    <location>
        <begin position="68"/>
        <end position="335"/>
    </location>
</feature>
<dbReference type="Pfam" id="PF00001">
    <property type="entry name" value="7tm_1"/>
    <property type="match status" value="1"/>
</dbReference>
<dbReference type="PROSITE" id="PS50262">
    <property type="entry name" value="G_PROTEIN_RECEP_F1_2"/>
    <property type="match status" value="1"/>
</dbReference>
<keyword evidence="8" id="KW-0807">Transducer</keyword>